<proteinExistence type="predicted"/>
<accession>A0A0K2TZU9</accession>
<name>A0A0K2TZU9_LEPSM</name>
<sequence length="76" mass="8787">MLRTARLKSKDDVANLQVHRDKEVQRREAEVEMRLETFSYVSSTLRRIARGKHLYTPESLKPLDGPVGELSFCITL</sequence>
<reference evidence="1" key="1">
    <citation type="submission" date="2014-05" db="EMBL/GenBank/DDBJ databases">
        <authorList>
            <person name="Chronopoulou M."/>
        </authorList>
    </citation>
    <scope>NUCLEOTIDE SEQUENCE</scope>
    <source>
        <tissue evidence="1">Whole organism</tissue>
    </source>
</reference>
<evidence type="ECO:0000313" key="1">
    <source>
        <dbReference type="EMBL" id="CDW31237.1"/>
    </source>
</evidence>
<dbReference type="EMBL" id="HACA01013876">
    <property type="protein sequence ID" value="CDW31237.1"/>
    <property type="molecule type" value="Transcribed_RNA"/>
</dbReference>
<organism evidence="1">
    <name type="scientific">Lepeophtheirus salmonis</name>
    <name type="common">Salmon louse</name>
    <name type="synonym">Caligus salmonis</name>
    <dbReference type="NCBI Taxonomy" id="72036"/>
    <lineage>
        <taxon>Eukaryota</taxon>
        <taxon>Metazoa</taxon>
        <taxon>Ecdysozoa</taxon>
        <taxon>Arthropoda</taxon>
        <taxon>Crustacea</taxon>
        <taxon>Multicrustacea</taxon>
        <taxon>Hexanauplia</taxon>
        <taxon>Copepoda</taxon>
        <taxon>Siphonostomatoida</taxon>
        <taxon>Caligidae</taxon>
        <taxon>Lepeophtheirus</taxon>
    </lineage>
</organism>
<protein>
    <submittedName>
        <fullName evidence="1">Uncharacterized protein</fullName>
    </submittedName>
</protein>
<dbReference type="AlphaFoldDB" id="A0A0K2TZU9"/>